<evidence type="ECO:0000313" key="4">
    <source>
        <dbReference type="EMBL" id="QGA64868.1"/>
    </source>
</evidence>
<organism evidence="4 5">
    <name type="scientific">Vibrio algicola</name>
    <dbReference type="NCBI Taxonomy" id="2662262"/>
    <lineage>
        <taxon>Bacteria</taxon>
        <taxon>Pseudomonadati</taxon>
        <taxon>Pseudomonadota</taxon>
        <taxon>Gammaproteobacteria</taxon>
        <taxon>Vibrionales</taxon>
        <taxon>Vibrionaceae</taxon>
        <taxon>Vibrio</taxon>
    </lineage>
</organism>
<comment type="subcellular location">
    <subcellularLocation>
        <location evidence="1">Cell envelope</location>
    </subcellularLocation>
</comment>
<dbReference type="GO" id="GO:0030313">
    <property type="term" value="C:cell envelope"/>
    <property type="evidence" value="ECO:0007669"/>
    <property type="project" value="UniProtKB-SubCell"/>
</dbReference>
<evidence type="ECO:0000259" key="3">
    <source>
        <dbReference type="Pfam" id="PF09375"/>
    </source>
</evidence>
<gene>
    <name evidence="4" type="ORF">GFB47_05265</name>
</gene>
<evidence type="ECO:0000256" key="2">
    <source>
        <dbReference type="ARBA" id="ARBA00022729"/>
    </source>
</evidence>
<dbReference type="AlphaFoldDB" id="A0A5Q0TCL8"/>
<dbReference type="Gene3D" id="1.20.1420.20">
    <property type="entry name" value="M75 peptidase, HXXE motif"/>
    <property type="match status" value="1"/>
</dbReference>
<keyword evidence="2" id="KW-0732">Signal</keyword>
<evidence type="ECO:0000256" key="1">
    <source>
        <dbReference type="ARBA" id="ARBA00004196"/>
    </source>
</evidence>
<dbReference type="CDD" id="cd14659">
    <property type="entry name" value="Imelysin-like_IPPA"/>
    <property type="match status" value="1"/>
</dbReference>
<dbReference type="Proteomes" id="UP000348942">
    <property type="component" value="Chromosome 1"/>
</dbReference>
<dbReference type="Pfam" id="PF09375">
    <property type="entry name" value="Peptidase_M75"/>
    <property type="match status" value="1"/>
</dbReference>
<name>A0A5Q0TCL8_9VIBR</name>
<sequence>MLKRIIIAVCACLVGGGLYYAYLSDTTGNIKTQQIASSKPKNSQQQVHQLELEFAQGFSTSSAKLQTAVAQYCQSNNGLSLEALQEQWLEMMQAWMPLQGQAKGPAKAVALSWNVQFWPDKKNITGQKMQQLLQQKALWNTESIANQSVTVQGVTGLEWLLFDAQSPLISGDKFSCGLLRATTDTLHNHAQTITTQWQSNPWSGYDDSQWQAEYIGLLTNQLDFLMLKMSRPLAKIGHPRPYFSEAWRSKQSLALMTSNLQALRQLYLAKGLGLDAQLRAQDHSELADRLLAQFDQTISTWPKQASLFEMLQTKEGYRQALTQFNKLERIKYLLHDEVAVELGVVVGFNSTDGD</sequence>
<reference evidence="4 5" key="1">
    <citation type="submission" date="2019-10" db="EMBL/GenBank/DDBJ databases">
        <title>Vibrio sp. nov., isolated from Coralline algae surface.</title>
        <authorList>
            <person name="Geng Y."/>
            <person name="Zhang X."/>
        </authorList>
    </citation>
    <scope>NUCLEOTIDE SEQUENCE [LARGE SCALE GENOMIC DNA]</scope>
    <source>
        <strain evidence="4 5">SM1977</strain>
    </source>
</reference>
<dbReference type="InterPro" id="IPR034984">
    <property type="entry name" value="Imelysin-like_IPPA"/>
</dbReference>
<dbReference type="EMBL" id="CP045699">
    <property type="protein sequence ID" value="QGA64868.1"/>
    <property type="molecule type" value="Genomic_DNA"/>
</dbReference>
<feature type="domain" description="Imelysin-like" evidence="3">
    <location>
        <begin position="58"/>
        <end position="332"/>
    </location>
</feature>
<dbReference type="RefSeq" id="WP_153447018.1">
    <property type="nucleotide sequence ID" value="NZ_CP045699.1"/>
</dbReference>
<keyword evidence="5" id="KW-1185">Reference proteome</keyword>
<dbReference type="InterPro" id="IPR018976">
    <property type="entry name" value="Imelysin-like"/>
</dbReference>
<evidence type="ECO:0000313" key="5">
    <source>
        <dbReference type="Proteomes" id="UP000348942"/>
    </source>
</evidence>
<proteinExistence type="predicted"/>
<protein>
    <submittedName>
        <fullName evidence="4">Iron-regulated protein A</fullName>
    </submittedName>
</protein>
<dbReference type="InterPro" id="IPR038352">
    <property type="entry name" value="Imelysin_sf"/>
</dbReference>
<accession>A0A5Q0TCL8</accession>